<dbReference type="Proteomes" id="UP000030184">
    <property type="component" value="Unassembled WGS sequence"/>
</dbReference>
<evidence type="ECO:0000313" key="3">
    <source>
        <dbReference type="Proteomes" id="UP000029641"/>
    </source>
</evidence>
<organism evidence="1 3">
    <name type="scientific">Jejuia pallidilutea</name>
    <dbReference type="NCBI Taxonomy" id="504487"/>
    <lineage>
        <taxon>Bacteria</taxon>
        <taxon>Pseudomonadati</taxon>
        <taxon>Bacteroidota</taxon>
        <taxon>Flavobacteriia</taxon>
        <taxon>Flavobacteriales</taxon>
        <taxon>Flavobacteriaceae</taxon>
        <taxon>Jejuia</taxon>
    </lineage>
</organism>
<keyword evidence="4" id="KW-1185">Reference proteome</keyword>
<dbReference type="Proteomes" id="UP000029641">
    <property type="component" value="Unassembled WGS sequence"/>
</dbReference>
<gene>
    <name evidence="1" type="ORF">JCM19301_2971</name>
    <name evidence="2" type="ORF">JCM19538_15</name>
</gene>
<comment type="caution">
    <text evidence="1">The sequence shown here is derived from an EMBL/GenBank/DDBJ whole genome shotgun (WGS) entry which is preliminary data.</text>
</comment>
<dbReference type="AlphaFoldDB" id="A0A090VZ13"/>
<name>A0A090VZ13_9FLAO</name>
<accession>A0A090VZ13</accession>
<sequence>MKKNSAALIKLDLVSLILDGSLLSKKYMGSKSNTLKQAYHQKTGS</sequence>
<evidence type="ECO:0000313" key="1">
    <source>
        <dbReference type="EMBL" id="GAL69203.1"/>
    </source>
</evidence>
<dbReference type="EMBL" id="BBNR01000063">
    <property type="protein sequence ID" value="GAL69203.1"/>
    <property type="molecule type" value="Genomic_DNA"/>
</dbReference>
<evidence type="ECO:0000313" key="2">
    <source>
        <dbReference type="EMBL" id="GAL91141.1"/>
    </source>
</evidence>
<dbReference type="EMBL" id="BBNY01000098">
    <property type="protein sequence ID" value="GAL91141.1"/>
    <property type="molecule type" value="Genomic_DNA"/>
</dbReference>
<protein>
    <submittedName>
        <fullName evidence="1">Uncharacterized protein</fullName>
    </submittedName>
</protein>
<evidence type="ECO:0000313" key="4">
    <source>
        <dbReference type="Proteomes" id="UP000030184"/>
    </source>
</evidence>
<reference evidence="4" key="1">
    <citation type="journal article" date="2014" name="Genome Announc.">
        <title>Draft Genome Sequence of Marine Flavobacterium Jejuia pallidilutea Strain 11shimoA1 and Pigmentation Mutants.</title>
        <authorList>
            <person name="Takatani N."/>
            <person name="Nakanishi M."/>
            <person name="Meirelles P."/>
            <person name="Mino S."/>
            <person name="Suda W."/>
            <person name="Oshima K."/>
            <person name="Hattori M."/>
            <person name="Ohkuma M."/>
            <person name="Hosokawa M."/>
            <person name="Miyashita K."/>
            <person name="Thompson F.L."/>
            <person name="Niwa A."/>
            <person name="Sawabe T."/>
            <person name="Sawabe T."/>
        </authorList>
    </citation>
    <scope>NUCLEOTIDE SEQUENCE [LARGE SCALE GENOMIC DNA]</scope>
    <source>
        <strain evidence="4">JCM 19538</strain>
    </source>
</reference>
<proteinExistence type="predicted"/>